<evidence type="ECO:0000256" key="5">
    <source>
        <dbReference type="ARBA" id="ARBA00023274"/>
    </source>
</evidence>
<comment type="function">
    <text evidence="7">This is one of the proteins that bind and probably mediate the attachment of the 5S RNA into the large ribosomal subunit, where it forms part of the central protuberance.</text>
</comment>
<protein>
    <recommendedName>
        <fullName evidence="6 7">Large ribosomal subunit protein uL18</fullName>
    </recommendedName>
</protein>
<comment type="caution">
    <text evidence="9">The sequence shown here is derived from an EMBL/GenBank/DDBJ whole genome shotgun (WGS) entry which is preliminary data.</text>
</comment>
<dbReference type="InterPro" id="IPR057268">
    <property type="entry name" value="Ribosomal_L18"/>
</dbReference>
<keyword evidence="2 7" id="KW-0699">rRNA-binding</keyword>
<feature type="region of interest" description="Disordered" evidence="8">
    <location>
        <begin position="1"/>
        <end position="23"/>
    </location>
</feature>
<comment type="similarity">
    <text evidence="1 7">Belongs to the universal ribosomal protein uL18 family.</text>
</comment>
<organism evidence="9 10">
    <name type="scientific">Euzebyella saccharophila</name>
    <dbReference type="NCBI Taxonomy" id="679664"/>
    <lineage>
        <taxon>Bacteria</taxon>
        <taxon>Pseudomonadati</taxon>
        <taxon>Bacteroidota</taxon>
        <taxon>Flavobacteriia</taxon>
        <taxon>Flavobacteriales</taxon>
        <taxon>Flavobacteriaceae</taxon>
        <taxon>Euzebyella</taxon>
    </lineage>
</organism>
<dbReference type="RefSeq" id="WP_192461272.1">
    <property type="nucleotide sequence ID" value="NZ_JACYFJ010000001.1"/>
</dbReference>
<sequence>MALSKSERKQRIHRRIRKVSSGTAERPRLSVFRSNSAIYAQVINDVEGVTLASVSSRDKNLAEVKGSKSEIATAVGKAIAEKCKEAGIEKVAFDRGGNLYHGRVKALADGAREAGLNF</sequence>
<evidence type="ECO:0000256" key="4">
    <source>
        <dbReference type="ARBA" id="ARBA00022980"/>
    </source>
</evidence>
<dbReference type="CDD" id="cd00432">
    <property type="entry name" value="Ribosomal_L18_L5e"/>
    <property type="match status" value="1"/>
</dbReference>
<evidence type="ECO:0000313" key="10">
    <source>
        <dbReference type="Proteomes" id="UP001595814"/>
    </source>
</evidence>
<evidence type="ECO:0000256" key="7">
    <source>
        <dbReference type="HAMAP-Rule" id="MF_01337"/>
    </source>
</evidence>
<dbReference type="SUPFAM" id="SSF53137">
    <property type="entry name" value="Translational machinery components"/>
    <property type="match status" value="1"/>
</dbReference>
<dbReference type="EMBL" id="JBHSAW010000004">
    <property type="protein sequence ID" value="MFC4094987.1"/>
    <property type="molecule type" value="Genomic_DNA"/>
</dbReference>
<dbReference type="Proteomes" id="UP001595814">
    <property type="component" value="Unassembled WGS sequence"/>
</dbReference>
<comment type="subunit">
    <text evidence="7">Part of the 50S ribosomal subunit; part of the 5S rRNA/L5/L18/L25 subcomplex. Contacts the 5S and 23S rRNAs.</text>
</comment>
<dbReference type="NCBIfam" id="TIGR00060">
    <property type="entry name" value="L18_bact"/>
    <property type="match status" value="1"/>
</dbReference>
<evidence type="ECO:0000313" key="9">
    <source>
        <dbReference type="EMBL" id="MFC4094987.1"/>
    </source>
</evidence>
<dbReference type="Pfam" id="PF00861">
    <property type="entry name" value="Ribosomal_L18p"/>
    <property type="match status" value="1"/>
</dbReference>
<evidence type="ECO:0000256" key="3">
    <source>
        <dbReference type="ARBA" id="ARBA00022884"/>
    </source>
</evidence>
<evidence type="ECO:0000256" key="1">
    <source>
        <dbReference type="ARBA" id="ARBA00007116"/>
    </source>
</evidence>
<reference evidence="10" key="1">
    <citation type="journal article" date="2019" name="Int. J. Syst. Evol. Microbiol.">
        <title>The Global Catalogue of Microorganisms (GCM) 10K type strain sequencing project: providing services to taxonomists for standard genome sequencing and annotation.</title>
        <authorList>
            <consortium name="The Broad Institute Genomics Platform"/>
            <consortium name="The Broad Institute Genome Sequencing Center for Infectious Disease"/>
            <person name="Wu L."/>
            <person name="Ma J."/>
        </authorList>
    </citation>
    <scope>NUCLEOTIDE SEQUENCE [LARGE SCALE GENOMIC DNA]</scope>
    <source>
        <strain evidence="10">CECT 7477</strain>
    </source>
</reference>
<dbReference type="InterPro" id="IPR004389">
    <property type="entry name" value="Ribosomal_uL18_bac-type"/>
</dbReference>
<evidence type="ECO:0000256" key="2">
    <source>
        <dbReference type="ARBA" id="ARBA00022730"/>
    </source>
</evidence>
<dbReference type="Gene3D" id="3.30.420.100">
    <property type="match status" value="1"/>
</dbReference>
<keyword evidence="3 7" id="KW-0694">RNA-binding</keyword>
<dbReference type="PANTHER" id="PTHR12899">
    <property type="entry name" value="39S RIBOSOMAL PROTEIN L18, MITOCHONDRIAL"/>
    <property type="match status" value="1"/>
</dbReference>
<proteinExistence type="inferred from homology"/>
<dbReference type="HAMAP" id="MF_01337_B">
    <property type="entry name" value="Ribosomal_uL18_B"/>
    <property type="match status" value="1"/>
</dbReference>
<accession>A0ABV8JPI8</accession>
<dbReference type="InterPro" id="IPR005484">
    <property type="entry name" value="Ribosomal_uL18_bac/plant/anim"/>
</dbReference>
<gene>
    <name evidence="7 9" type="primary">rplR</name>
    <name evidence="9" type="ORF">ACFOUT_03820</name>
</gene>
<dbReference type="PANTHER" id="PTHR12899:SF3">
    <property type="entry name" value="LARGE RIBOSOMAL SUBUNIT PROTEIN UL18M"/>
    <property type="match status" value="1"/>
</dbReference>
<keyword evidence="10" id="KW-1185">Reference proteome</keyword>
<evidence type="ECO:0000256" key="6">
    <source>
        <dbReference type="ARBA" id="ARBA00035197"/>
    </source>
</evidence>
<name>A0ABV8JPI8_9FLAO</name>
<keyword evidence="4 7" id="KW-0689">Ribosomal protein</keyword>
<dbReference type="GO" id="GO:0005840">
    <property type="term" value="C:ribosome"/>
    <property type="evidence" value="ECO:0007669"/>
    <property type="project" value="UniProtKB-KW"/>
</dbReference>
<evidence type="ECO:0000256" key="8">
    <source>
        <dbReference type="SAM" id="MobiDB-lite"/>
    </source>
</evidence>
<keyword evidence="5 7" id="KW-0687">Ribonucleoprotein</keyword>